<organism evidence="7 8">
    <name type="scientific">Novosphingobium kunmingense</name>
    <dbReference type="NCBI Taxonomy" id="1211806"/>
    <lineage>
        <taxon>Bacteria</taxon>
        <taxon>Pseudomonadati</taxon>
        <taxon>Pseudomonadota</taxon>
        <taxon>Alphaproteobacteria</taxon>
        <taxon>Sphingomonadales</taxon>
        <taxon>Sphingomonadaceae</taxon>
        <taxon>Novosphingobium</taxon>
    </lineage>
</organism>
<dbReference type="Pfam" id="PF07690">
    <property type="entry name" value="MFS_1"/>
    <property type="match status" value="1"/>
</dbReference>
<dbReference type="OrthoDB" id="9796632at2"/>
<dbReference type="PANTHER" id="PTHR11360">
    <property type="entry name" value="MONOCARBOXYLATE TRANSPORTER"/>
    <property type="match status" value="1"/>
</dbReference>
<keyword evidence="1 5" id="KW-0812">Transmembrane</keyword>
<protein>
    <submittedName>
        <fullName evidence="7">Nitrate/nitrite transporter NarK</fullName>
    </submittedName>
</protein>
<dbReference type="AlphaFoldDB" id="A0A2N0H6N3"/>
<feature type="domain" description="Major facilitator superfamily (MFS) profile" evidence="6">
    <location>
        <begin position="37"/>
        <end position="427"/>
    </location>
</feature>
<dbReference type="InterPro" id="IPR050327">
    <property type="entry name" value="Proton-linked_MCT"/>
</dbReference>
<dbReference type="RefSeq" id="WP_157812543.1">
    <property type="nucleotide sequence ID" value="NZ_PHUF01000004.1"/>
</dbReference>
<evidence type="ECO:0000256" key="4">
    <source>
        <dbReference type="SAM" id="MobiDB-lite"/>
    </source>
</evidence>
<feature type="transmembrane region" description="Helical" evidence="5">
    <location>
        <begin position="335"/>
        <end position="359"/>
    </location>
</feature>
<dbReference type="GO" id="GO:0022857">
    <property type="term" value="F:transmembrane transporter activity"/>
    <property type="evidence" value="ECO:0007669"/>
    <property type="project" value="InterPro"/>
</dbReference>
<reference evidence="7 8" key="1">
    <citation type="submission" date="2017-11" db="EMBL/GenBank/DDBJ databases">
        <title>Genomic Encyclopedia of Type Strains, Phase III (KMG-III): the genomes of soil and plant-associated and newly described type strains.</title>
        <authorList>
            <person name="Whitman W."/>
        </authorList>
    </citation>
    <scope>NUCLEOTIDE SEQUENCE [LARGE SCALE GENOMIC DNA]</scope>
    <source>
        <strain evidence="7 8">CGMCC 1.12274</strain>
    </source>
</reference>
<dbReference type="Proteomes" id="UP000232587">
    <property type="component" value="Unassembled WGS sequence"/>
</dbReference>
<keyword evidence="3 5" id="KW-0472">Membrane</keyword>
<dbReference type="InterPro" id="IPR036259">
    <property type="entry name" value="MFS_trans_sf"/>
</dbReference>
<feature type="region of interest" description="Disordered" evidence="4">
    <location>
        <begin position="1"/>
        <end position="25"/>
    </location>
</feature>
<evidence type="ECO:0000313" key="8">
    <source>
        <dbReference type="Proteomes" id="UP000232587"/>
    </source>
</evidence>
<dbReference type="PROSITE" id="PS50850">
    <property type="entry name" value="MFS"/>
    <property type="match status" value="1"/>
</dbReference>
<evidence type="ECO:0000313" key="7">
    <source>
        <dbReference type="EMBL" id="PKB14595.1"/>
    </source>
</evidence>
<feature type="transmembrane region" description="Helical" evidence="5">
    <location>
        <begin position="39"/>
        <end position="64"/>
    </location>
</feature>
<feature type="transmembrane region" description="Helical" evidence="5">
    <location>
        <begin position="163"/>
        <end position="184"/>
    </location>
</feature>
<dbReference type="EMBL" id="PHUF01000004">
    <property type="protein sequence ID" value="PKB14595.1"/>
    <property type="molecule type" value="Genomic_DNA"/>
</dbReference>
<keyword evidence="2 5" id="KW-1133">Transmembrane helix</keyword>
<dbReference type="SUPFAM" id="SSF103473">
    <property type="entry name" value="MFS general substrate transporter"/>
    <property type="match status" value="1"/>
</dbReference>
<proteinExistence type="predicted"/>
<feature type="transmembrane region" description="Helical" evidence="5">
    <location>
        <begin position="131"/>
        <end position="151"/>
    </location>
</feature>
<feature type="transmembrane region" description="Helical" evidence="5">
    <location>
        <begin position="398"/>
        <end position="420"/>
    </location>
</feature>
<feature type="transmembrane region" description="Helical" evidence="5">
    <location>
        <begin position="106"/>
        <end position="125"/>
    </location>
</feature>
<comment type="caution">
    <text evidence="7">The sequence shown here is derived from an EMBL/GenBank/DDBJ whole genome shotgun (WGS) entry which is preliminary data.</text>
</comment>
<feature type="transmembrane region" description="Helical" evidence="5">
    <location>
        <begin position="196"/>
        <end position="216"/>
    </location>
</feature>
<evidence type="ECO:0000259" key="6">
    <source>
        <dbReference type="PROSITE" id="PS50850"/>
    </source>
</evidence>
<feature type="transmembrane region" description="Helical" evidence="5">
    <location>
        <begin position="310"/>
        <end position="329"/>
    </location>
</feature>
<feature type="transmembrane region" description="Helical" evidence="5">
    <location>
        <begin position="246"/>
        <end position="264"/>
    </location>
</feature>
<dbReference type="InterPro" id="IPR011701">
    <property type="entry name" value="MFS"/>
</dbReference>
<evidence type="ECO:0000256" key="5">
    <source>
        <dbReference type="SAM" id="Phobius"/>
    </source>
</evidence>
<feature type="transmembrane region" description="Helical" evidence="5">
    <location>
        <begin position="371"/>
        <end position="392"/>
    </location>
</feature>
<evidence type="ECO:0000256" key="1">
    <source>
        <dbReference type="ARBA" id="ARBA00022692"/>
    </source>
</evidence>
<evidence type="ECO:0000256" key="3">
    <source>
        <dbReference type="ARBA" id="ARBA00023136"/>
    </source>
</evidence>
<name>A0A2N0H6N3_9SPHN</name>
<sequence length="437" mass="45266">MAKAQADDSQETILHGNETVTSKPSDSAWSEFRRAWRPLVACAVGLACGLSPIAPYASGFLASAMEQELGVTRAELLLSLVFAPIALVILGRYAGRLIDTHGPRKIAIVSTLGLGLAELLVAAIGSRPPGYYAAWAVLAVLSLGTLPMTYAKLLNSWFERGRGMALGLALAATGLAGVVLPLVVPAAIEAVGWRGGYLALAAMPLLIGLPVLLAWLHEAPTIAIDGAGPLTHTGVSVAQALRSYRFWALAAAALVLAFGVSGLVPNLYSLLLERGLDPAEAKAALAGLALSVTVGRILSGFLLDRLWAPTVCALLVLPAAGALWLLLSAETADAIVPVAVVALGLIAGAEFDLVAYMTVRYFGQLHFSELYGMQYAAFGIGAGAAPAAYGALRALSQSYAPAVMLSIALLLLAVCLIFTLGRYPDRFPGSASNSPNA</sequence>
<evidence type="ECO:0000256" key="2">
    <source>
        <dbReference type="ARBA" id="ARBA00022989"/>
    </source>
</evidence>
<dbReference type="InterPro" id="IPR020846">
    <property type="entry name" value="MFS_dom"/>
</dbReference>
<dbReference type="Gene3D" id="1.20.1250.20">
    <property type="entry name" value="MFS general substrate transporter like domains"/>
    <property type="match status" value="2"/>
</dbReference>
<keyword evidence="8" id="KW-1185">Reference proteome</keyword>
<feature type="transmembrane region" description="Helical" evidence="5">
    <location>
        <begin position="76"/>
        <end position="94"/>
    </location>
</feature>
<accession>A0A2N0H6N3</accession>
<gene>
    <name evidence="7" type="ORF">B0I00_2192</name>
</gene>